<protein>
    <submittedName>
        <fullName evidence="1">Uncharacterized protein</fullName>
    </submittedName>
</protein>
<dbReference type="EMBL" id="SMSI01000002">
    <property type="protein sequence ID" value="TDH36381.1"/>
    <property type="molecule type" value="Genomic_DNA"/>
</dbReference>
<name>A0A4R5PKW6_9HYPH</name>
<proteinExistence type="predicted"/>
<sequence>MFAAAPVQAENLRGQDLKTLVSGKRIYLQTPFGGEFPLYYQTSGAVSGDGSALGLGKFMAPKETGKWWVDGANLCQQWPTWYDGKATCFTIEKTGAKTLNWVRDDGKSGTARIDS</sequence>
<evidence type="ECO:0000313" key="1">
    <source>
        <dbReference type="EMBL" id="TDH36381.1"/>
    </source>
</evidence>
<keyword evidence="2" id="KW-1185">Reference proteome</keyword>
<reference evidence="1 2" key="1">
    <citation type="journal article" date="2013" name="Int. J. Syst. Evol. Microbiol.">
        <title>Hoeflea suaedae sp. nov., an endophytic bacterium isolated from the root of the halophyte Suaeda maritima.</title>
        <authorList>
            <person name="Chung E.J."/>
            <person name="Park J.A."/>
            <person name="Pramanik P."/>
            <person name="Bibi F."/>
            <person name="Jeon C.O."/>
            <person name="Chung Y.R."/>
        </authorList>
    </citation>
    <scope>NUCLEOTIDE SEQUENCE [LARGE SCALE GENOMIC DNA]</scope>
    <source>
        <strain evidence="1 2">YC6898</strain>
    </source>
</reference>
<organism evidence="1 2">
    <name type="scientific">Pseudohoeflea suaedae</name>
    <dbReference type="NCBI Taxonomy" id="877384"/>
    <lineage>
        <taxon>Bacteria</taxon>
        <taxon>Pseudomonadati</taxon>
        <taxon>Pseudomonadota</taxon>
        <taxon>Alphaproteobacteria</taxon>
        <taxon>Hyphomicrobiales</taxon>
        <taxon>Rhizobiaceae</taxon>
        <taxon>Pseudohoeflea</taxon>
    </lineage>
</organism>
<accession>A0A4R5PKW6</accession>
<comment type="caution">
    <text evidence="1">The sequence shown here is derived from an EMBL/GenBank/DDBJ whole genome shotgun (WGS) entry which is preliminary data.</text>
</comment>
<dbReference type="AlphaFoldDB" id="A0A4R5PKW6"/>
<dbReference type="OrthoDB" id="8081243at2"/>
<dbReference type="Proteomes" id="UP000295131">
    <property type="component" value="Unassembled WGS sequence"/>
</dbReference>
<gene>
    <name evidence="1" type="ORF">E2A64_13480</name>
</gene>
<evidence type="ECO:0000313" key="2">
    <source>
        <dbReference type="Proteomes" id="UP000295131"/>
    </source>
</evidence>